<dbReference type="AlphaFoldDB" id="A0A0A0EDM6"/>
<keyword evidence="1" id="KW-0812">Transmembrane</keyword>
<name>A0A0A0EDM6_9RHOB</name>
<proteinExistence type="predicted"/>
<evidence type="ECO:0000256" key="1">
    <source>
        <dbReference type="SAM" id="Phobius"/>
    </source>
</evidence>
<evidence type="ECO:0000313" key="3">
    <source>
        <dbReference type="Proteomes" id="UP000030004"/>
    </source>
</evidence>
<comment type="caution">
    <text evidence="2">The sequence shown here is derived from an EMBL/GenBank/DDBJ whole genome shotgun (WGS) entry which is preliminary data.</text>
</comment>
<sequence>MLMSLKLGMRRAGFGLGGLLLMAIGAGFLTVAAWIALAEAHDAQYAALIIGSVYFGLGALVVAFGTRRPVGYVPPTTAAAMTTGGLGAAFAQGFGAGAAARQAMKSSH</sequence>
<organism evidence="2 3">
    <name type="scientific">Pseudooceanicola atlanticus</name>
    <dbReference type="NCBI Taxonomy" id="1461694"/>
    <lineage>
        <taxon>Bacteria</taxon>
        <taxon>Pseudomonadati</taxon>
        <taxon>Pseudomonadota</taxon>
        <taxon>Alphaproteobacteria</taxon>
        <taxon>Rhodobacterales</taxon>
        <taxon>Paracoccaceae</taxon>
        <taxon>Pseudooceanicola</taxon>
    </lineage>
</organism>
<dbReference type="OrthoDB" id="7862864at2"/>
<dbReference type="eggNOG" id="ENOG503132J">
    <property type="taxonomic scope" value="Bacteria"/>
</dbReference>
<reference evidence="2 3" key="1">
    <citation type="journal article" date="2015" name="Antonie Van Leeuwenhoek">
        <title>Pseudooceanicola atlanticus gen. nov. sp. nov., isolated from surface seawater of the Atlantic Ocean and reclassification of Oceanicola batsensis, Oceanicola marinus, Oceanicola nitratireducens, Oceanicola nanhaiensis, Oceanicola antarcticus and Oceanicola flagellatus, as Pseudooceanicola batsensis comb. nov., Pseudooceanicola marinus comb. nov., Pseudooceanicola nitratireducens comb. nov., Pseudooceanicola nanhaiensis comb. nov., Pseudooceanicola antarcticus comb. nov., and Pseudooceanicola flagellatus comb. nov.</title>
        <authorList>
            <person name="Lai Q."/>
            <person name="Li G."/>
            <person name="Liu X."/>
            <person name="Du Y."/>
            <person name="Sun F."/>
            <person name="Shao Z."/>
        </authorList>
    </citation>
    <scope>NUCLEOTIDE SEQUENCE [LARGE SCALE GENOMIC DNA]</scope>
    <source>
        <strain evidence="2 3">22II-s11g</strain>
    </source>
</reference>
<dbReference type="RefSeq" id="WP_043748085.1">
    <property type="nucleotide sequence ID" value="NZ_AQQX01000003.1"/>
</dbReference>
<accession>A0A0A0EDM6</accession>
<keyword evidence="1" id="KW-0472">Membrane</keyword>
<feature type="transmembrane region" description="Helical" evidence="1">
    <location>
        <begin position="43"/>
        <end position="64"/>
    </location>
</feature>
<keyword evidence="3" id="KW-1185">Reference proteome</keyword>
<dbReference type="Proteomes" id="UP000030004">
    <property type="component" value="Unassembled WGS sequence"/>
</dbReference>
<keyword evidence="1" id="KW-1133">Transmembrane helix</keyword>
<feature type="transmembrane region" description="Helical" evidence="1">
    <location>
        <begin position="12"/>
        <end position="37"/>
    </location>
</feature>
<evidence type="ECO:0000313" key="2">
    <source>
        <dbReference type="EMBL" id="KGM49081.1"/>
    </source>
</evidence>
<dbReference type="EMBL" id="AQQX01000003">
    <property type="protein sequence ID" value="KGM49081.1"/>
    <property type="molecule type" value="Genomic_DNA"/>
</dbReference>
<gene>
    <name evidence="2" type="ORF">ATO9_10400</name>
</gene>
<dbReference type="STRING" id="1461694.ATO9_10400"/>
<protein>
    <submittedName>
        <fullName evidence="2">Uncharacterized protein</fullName>
    </submittedName>
</protein>